<keyword evidence="3" id="KW-1185">Reference proteome</keyword>
<sequence>MKHPLLIVCGLIIVLIIVLVIPRLNFSNPNTTFKKEVMDKVRGKEISAVKLIKISDEKTIALRNKGDISQFLELLTPLQLEKIDHIKDAPVETYSILLLVEGKVKYVFFLYDHNQIQILNTEKSSIKYYKIKSSFELDKFNKYWN</sequence>
<reference evidence="2 3" key="1">
    <citation type="submission" date="2023-03" db="EMBL/GenBank/DDBJ databases">
        <title>Bacillus Genome Sequencing.</title>
        <authorList>
            <person name="Dunlap C."/>
        </authorList>
    </citation>
    <scope>NUCLEOTIDE SEQUENCE [LARGE SCALE GENOMIC DNA]</scope>
    <source>
        <strain evidence="2 3">BD-525</strain>
    </source>
</reference>
<gene>
    <name evidence="2" type="ORF">P4H66_08800</name>
</gene>
<proteinExistence type="predicted"/>
<name>A0ABU6GJM5_9BACL</name>
<evidence type="ECO:0000313" key="2">
    <source>
        <dbReference type="EMBL" id="MEC0239944.1"/>
    </source>
</evidence>
<evidence type="ECO:0000313" key="3">
    <source>
        <dbReference type="Proteomes" id="UP001344632"/>
    </source>
</evidence>
<dbReference type="RefSeq" id="WP_326087256.1">
    <property type="nucleotide sequence ID" value="NZ_JARLKZ010000005.1"/>
</dbReference>
<comment type="caution">
    <text evidence="2">The sequence shown here is derived from an EMBL/GenBank/DDBJ whole genome shotgun (WGS) entry which is preliminary data.</text>
</comment>
<keyword evidence="1" id="KW-1133">Transmembrane helix</keyword>
<protein>
    <submittedName>
        <fullName evidence="2">Uncharacterized protein</fullName>
    </submittedName>
</protein>
<keyword evidence="1" id="KW-0812">Transmembrane</keyword>
<dbReference type="EMBL" id="JARLKZ010000005">
    <property type="protein sequence ID" value="MEC0239944.1"/>
    <property type="molecule type" value="Genomic_DNA"/>
</dbReference>
<organism evidence="2 3">
    <name type="scientific">Paenibacillus dokdonensis</name>
    <dbReference type="NCBI Taxonomy" id="2567944"/>
    <lineage>
        <taxon>Bacteria</taxon>
        <taxon>Bacillati</taxon>
        <taxon>Bacillota</taxon>
        <taxon>Bacilli</taxon>
        <taxon>Bacillales</taxon>
        <taxon>Paenibacillaceae</taxon>
        <taxon>Paenibacillus</taxon>
    </lineage>
</organism>
<keyword evidence="1" id="KW-0472">Membrane</keyword>
<feature type="transmembrane region" description="Helical" evidence="1">
    <location>
        <begin position="5"/>
        <end position="24"/>
    </location>
</feature>
<evidence type="ECO:0000256" key="1">
    <source>
        <dbReference type="SAM" id="Phobius"/>
    </source>
</evidence>
<accession>A0ABU6GJM5</accession>
<dbReference type="Proteomes" id="UP001344632">
    <property type="component" value="Unassembled WGS sequence"/>
</dbReference>